<name>A0A1I1DTS5_BREAD</name>
<evidence type="ECO:0000313" key="2">
    <source>
        <dbReference type="Proteomes" id="UP000240042"/>
    </source>
</evidence>
<evidence type="ECO:0008006" key="3">
    <source>
        <dbReference type="Google" id="ProtNLM"/>
    </source>
</evidence>
<dbReference type="Proteomes" id="UP000240042">
    <property type="component" value="Unassembled WGS sequence"/>
</dbReference>
<sequence length="325" mass="37730">MKKLLFIFLFVIVPIDGYTKAVSEELIARQEKVRAKWKYNPFRTSNRERLLFGWQNPNAFITRFWIGGIPNLHSVFPNPNMKTHDIAMAFAPLLATELNVIPFEVGQLKVRIGIGFLADLNFFVYKSHIKQLYGNTFLVSDFLNVSTFVDFVVDDTWKLRWLPLIHLCSHGGGDYFGDPSLGGTKEWADMGYESMGFEFYYNWNYFTFYSGIRFGMRGVFGSYYATLFSLFAGADVRVPVWGYLNFIVGFFVAGDYNTINTLKREGNHVRRLASHKQWNPVFSSALGVELDRLTLSFKYSQMQSRHLVAFWKRDIRYGFEATVYF</sequence>
<keyword evidence="2" id="KW-1185">Reference proteome</keyword>
<dbReference type="OrthoDB" id="308481at2"/>
<reference evidence="2" key="1">
    <citation type="submission" date="2016-10" db="EMBL/GenBank/DDBJ databases">
        <authorList>
            <person name="Varghese N."/>
            <person name="Submissions S."/>
        </authorList>
    </citation>
    <scope>NUCLEOTIDE SEQUENCE [LARGE SCALE GENOMIC DNA]</scope>
    <source>
        <strain evidence="2">ATCC 43811</strain>
    </source>
</reference>
<gene>
    <name evidence="1" type="ORF">SAMN02745150_00780</name>
</gene>
<dbReference type="RefSeq" id="WP_092318832.1">
    <property type="nucleotide sequence ID" value="NZ_FOKY01000004.1"/>
</dbReference>
<proteinExistence type="predicted"/>
<organism evidence="1 2">
    <name type="scientific">Brevinema andersonii</name>
    <dbReference type="NCBI Taxonomy" id="34097"/>
    <lineage>
        <taxon>Bacteria</taxon>
        <taxon>Pseudomonadati</taxon>
        <taxon>Spirochaetota</taxon>
        <taxon>Spirochaetia</taxon>
        <taxon>Brevinematales</taxon>
        <taxon>Brevinemataceae</taxon>
        <taxon>Brevinema</taxon>
    </lineage>
</organism>
<protein>
    <recommendedName>
        <fullName evidence="3">Outer membrane protein</fullName>
    </recommendedName>
</protein>
<dbReference type="EMBL" id="FOKY01000004">
    <property type="protein sequence ID" value="SFB78365.1"/>
    <property type="molecule type" value="Genomic_DNA"/>
</dbReference>
<dbReference type="AlphaFoldDB" id="A0A1I1DTS5"/>
<accession>A0A1I1DTS5</accession>
<dbReference type="STRING" id="34097.SAMN02745150_00780"/>
<evidence type="ECO:0000313" key="1">
    <source>
        <dbReference type="EMBL" id="SFB78365.1"/>
    </source>
</evidence>